<comment type="subcellular location">
    <subcellularLocation>
        <location evidence="1">Membrane</location>
        <topology evidence="1">Single-pass type I membrane protein</topology>
    </subcellularLocation>
</comment>
<keyword evidence="13 20" id="KW-0067">ATP-binding</keyword>
<evidence type="ECO:0000256" key="11">
    <source>
        <dbReference type="ARBA" id="ARBA00022741"/>
    </source>
</evidence>
<dbReference type="EC" id="2.7.11.1" evidence="3"/>
<evidence type="ECO:0000256" key="21">
    <source>
        <dbReference type="SAM" id="Phobius"/>
    </source>
</evidence>
<dbReference type="Proteomes" id="UP000806378">
    <property type="component" value="Unassembled WGS sequence"/>
</dbReference>
<evidence type="ECO:0000256" key="19">
    <source>
        <dbReference type="ARBA" id="ARBA00048679"/>
    </source>
</evidence>
<comment type="similarity">
    <text evidence="2">Belongs to the RLP family.</text>
</comment>
<dbReference type="GO" id="GO:0004674">
    <property type="term" value="F:protein serine/threonine kinase activity"/>
    <property type="evidence" value="ECO:0007669"/>
    <property type="project" value="UniProtKB-KW"/>
</dbReference>
<dbReference type="InterPro" id="IPR011009">
    <property type="entry name" value="Kinase-like_dom_sf"/>
</dbReference>
<dbReference type="Pfam" id="PF23598">
    <property type="entry name" value="LRR_14"/>
    <property type="match status" value="1"/>
</dbReference>
<evidence type="ECO:0000256" key="12">
    <source>
        <dbReference type="ARBA" id="ARBA00022777"/>
    </source>
</evidence>
<organism evidence="23 24">
    <name type="scientific">Corymbia citriodora subsp. variegata</name>
    <dbReference type="NCBI Taxonomy" id="360336"/>
    <lineage>
        <taxon>Eukaryota</taxon>
        <taxon>Viridiplantae</taxon>
        <taxon>Streptophyta</taxon>
        <taxon>Embryophyta</taxon>
        <taxon>Tracheophyta</taxon>
        <taxon>Spermatophyta</taxon>
        <taxon>Magnoliopsida</taxon>
        <taxon>eudicotyledons</taxon>
        <taxon>Gunneridae</taxon>
        <taxon>Pentapetalae</taxon>
        <taxon>rosids</taxon>
        <taxon>malvids</taxon>
        <taxon>Myrtales</taxon>
        <taxon>Myrtaceae</taxon>
        <taxon>Myrtoideae</taxon>
        <taxon>Eucalypteae</taxon>
        <taxon>Corymbia</taxon>
    </lineage>
</organism>
<evidence type="ECO:0000256" key="18">
    <source>
        <dbReference type="ARBA" id="ARBA00047899"/>
    </source>
</evidence>
<dbReference type="GO" id="GO:0005886">
    <property type="term" value="C:plasma membrane"/>
    <property type="evidence" value="ECO:0007669"/>
    <property type="project" value="TreeGrafter"/>
</dbReference>
<keyword evidence="16" id="KW-0675">Receptor</keyword>
<feature type="domain" description="Protein kinase" evidence="22">
    <location>
        <begin position="727"/>
        <end position="999"/>
    </location>
</feature>
<keyword evidence="9" id="KW-0732">Signal</keyword>
<dbReference type="InterPro" id="IPR051824">
    <property type="entry name" value="LRR_Rcpt-Like_S/T_Kinase"/>
</dbReference>
<evidence type="ECO:0000256" key="20">
    <source>
        <dbReference type="PROSITE-ProRule" id="PRU10141"/>
    </source>
</evidence>
<keyword evidence="14 21" id="KW-1133">Transmembrane helix</keyword>
<evidence type="ECO:0000313" key="23">
    <source>
        <dbReference type="EMBL" id="KAF7848882.1"/>
    </source>
</evidence>
<protein>
    <recommendedName>
        <fullName evidence="3">non-specific serine/threonine protein kinase</fullName>
        <ecNumber evidence="3">2.7.11.1</ecNumber>
    </recommendedName>
</protein>
<evidence type="ECO:0000313" key="24">
    <source>
        <dbReference type="Proteomes" id="UP000806378"/>
    </source>
</evidence>
<evidence type="ECO:0000256" key="6">
    <source>
        <dbReference type="ARBA" id="ARBA00022614"/>
    </source>
</evidence>
<keyword evidence="6" id="KW-0433">Leucine-rich repeat</keyword>
<dbReference type="InterPro" id="IPR000719">
    <property type="entry name" value="Prot_kinase_dom"/>
</dbReference>
<dbReference type="FunFam" id="3.80.10.10:FF:000766">
    <property type="entry name" value="Os05g0263100 protein"/>
    <property type="match status" value="1"/>
</dbReference>
<dbReference type="InterPro" id="IPR055414">
    <property type="entry name" value="LRR_R13L4/SHOC2-like"/>
</dbReference>
<dbReference type="FunFam" id="3.30.200.20:FF:000140">
    <property type="entry name" value="Leucine-rich repeat receptor-like protein kinase"/>
    <property type="match status" value="1"/>
</dbReference>
<dbReference type="EMBL" id="MU089943">
    <property type="protein sequence ID" value="KAF7848882.1"/>
    <property type="molecule type" value="Genomic_DNA"/>
</dbReference>
<dbReference type="PROSITE" id="PS50011">
    <property type="entry name" value="PROTEIN_KINASE_DOM"/>
    <property type="match status" value="1"/>
</dbReference>
<dbReference type="PANTHER" id="PTHR48006">
    <property type="entry name" value="LEUCINE-RICH REPEAT-CONTAINING PROTEIN DDB_G0281931-RELATED"/>
    <property type="match status" value="1"/>
</dbReference>
<dbReference type="SUPFAM" id="SSF56112">
    <property type="entry name" value="Protein kinase-like (PK-like)"/>
    <property type="match status" value="1"/>
</dbReference>
<dbReference type="CDD" id="cd14066">
    <property type="entry name" value="STKc_IRAK"/>
    <property type="match status" value="1"/>
</dbReference>
<dbReference type="InterPro" id="IPR032675">
    <property type="entry name" value="LRR_dom_sf"/>
</dbReference>
<comment type="catalytic activity">
    <reaction evidence="19">
        <text>L-seryl-[protein] + ATP = O-phospho-L-seryl-[protein] + ADP + H(+)</text>
        <dbReference type="Rhea" id="RHEA:17989"/>
        <dbReference type="Rhea" id="RHEA-COMP:9863"/>
        <dbReference type="Rhea" id="RHEA-COMP:11604"/>
        <dbReference type="ChEBI" id="CHEBI:15378"/>
        <dbReference type="ChEBI" id="CHEBI:29999"/>
        <dbReference type="ChEBI" id="CHEBI:30616"/>
        <dbReference type="ChEBI" id="CHEBI:83421"/>
        <dbReference type="ChEBI" id="CHEBI:456216"/>
        <dbReference type="EC" id="2.7.11.1"/>
    </reaction>
</comment>
<dbReference type="EMBL" id="MU089943">
    <property type="protein sequence ID" value="KAF7848887.1"/>
    <property type="molecule type" value="Genomic_DNA"/>
</dbReference>
<dbReference type="GO" id="GO:0005524">
    <property type="term" value="F:ATP binding"/>
    <property type="evidence" value="ECO:0007669"/>
    <property type="project" value="UniProtKB-UniRule"/>
</dbReference>
<dbReference type="FunFam" id="2.60.120.430:FF:000002">
    <property type="entry name" value="Leucine-rich repeat receptor-like protein kinase"/>
    <property type="match status" value="1"/>
</dbReference>
<dbReference type="InterPro" id="IPR001611">
    <property type="entry name" value="Leu-rich_rpt"/>
</dbReference>
<dbReference type="FunFam" id="1.10.510.10:FF:000044">
    <property type="entry name" value="Putative LRR receptor-like serine/threonine-protein kinase"/>
    <property type="match status" value="1"/>
</dbReference>
<dbReference type="Gramene" id="rna-gnl|WGS:JABURB|Cocit.L1474.3">
    <property type="protein sequence ID" value="cds-KAF7848882.1"/>
    <property type="gene ID" value="gene-BT93_L1474"/>
</dbReference>
<accession>A0A8T0CQ20</accession>
<dbReference type="PROSITE" id="PS51450">
    <property type="entry name" value="LRR"/>
    <property type="match status" value="1"/>
</dbReference>
<keyword evidence="12" id="KW-0418">Kinase</keyword>
<name>A0A8T0CQ20_CORYI</name>
<evidence type="ECO:0000256" key="2">
    <source>
        <dbReference type="ARBA" id="ARBA00009592"/>
    </source>
</evidence>
<dbReference type="FunFam" id="3.80.10.10:FF:000041">
    <property type="entry name" value="LRR receptor-like serine/threonine-protein kinase ERECTA"/>
    <property type="match status" value="1"/>
</dbReference>
<keyword evidence="4" id="KW-0723">Serine/threonine-protein kinase</keyword>
<keyword evidence="24" id="KW-1185">Reference proteome</keyword>
<evidence type="ECO:0000256" key="17">
    <source>
        <dbReference type="ARBA" id="ARBA00023180"/>
    </source>
</evidence>
<dbReference type="SMART" id="SM00369">
    <property type="entry name" value="LRR_TYP"/>
    <property type="match status" value="4"/>
</dbReference>
<dbReference type="Gene3D" id="1.10.510.10">
    <property type="entry name" value="Transferase(Phosphotransferase) domain 1"/>
    <property type="match status" value="1"/>
</dbReference>
<keyword evidence="7" id="KW-0808">Transferase</keyword>
<dbReference type="Pfam" id="PF00069">
    <property type="entry name" value="Pkinase"/>
    <property type="match status" value="1"/>
</dbReference>
<evidence type="ECO:0000256" key="1">
    <source>
        <dbReference type="ARBA" id="ARBA00004479"/>
    </source>
</evidence>
<evidence type="ECO:0000256" key="3">
    <source>
        <dbReference type="ARBA" id="ARBA00012513"/>
    </source>
</evidence>
<dbReference type="Gene3D" id="2.60.120.430">
    <property type="entry name" value="Galactose-binding lectin"/>
    <property type="match status" value="1"/>
</dbReference>
<evidence type="ECO:0000256" key="16">
    <source>
        <dbReference type="ARBA" id="ARBA00023170"/>
    </source>
</evidence>
<keyword evidence="8 21" id="KW-0812">Transmembrane</keyword>
<dbReference type="SUPFAM" id="SSF52058">
    <property type="entry name" value="L domain-like"/>
    <property type="match status" value="1"/>
</dbReference>
<dbReference type="InterPro" id="IPR017441">
    <property type="entry name" value="Protein_kinase_ATP_BS"/>
</dbReference>
<evidence type="ECO:0000256" key="4">
    <source>
        <dbReference type="ARBA" id="ARBA00022527"/>
    </source>
</evidence>
<comment type="caution">
    <text evidence="23">The sequence shown here is derived from an EMBL/GenBank/DDBJ whole genome shotgun (WGS) entry which is preliminary data.</text>
</comment>
<sequence length="1068" mass="117743">MTSFTYLLDLLNPVAEDKVSLVRVSDNAWLSCFVESMESIQLPSRFVFFLFLFIASFVWVFPDMAMAQATTDPLEVKALNRVFQQWNLAAPPNEWNISGEPCSGVALSTASIDEAGYKPYIRCVCFYDNGSTCHITQLRIYSLNVVGSIPKELWSLSYLTYLNLGLNLLTGSISAQIGNLSSMQYLSLNANAFSGELPNEIGNLHELLAVSFAENNFSGSLPHSIGNLSKLQQLYFSSSGISGTIPSSYANLTDLNTLWASDNNLTGFVPDLIGNWLKLAVLRLQGNSFAGPIPSTFSKLTSLKELRVSDISNGNSTLEFLADMRNLTTLVLRNNNIHGTIPPYISGNEILEHLDLSFNNLSGSIPDSIFTLGSLSYLSLGSNKLSGVIPSKKGVSLVYIDLSYNNLSGNFPSWVKENIQSNFIANYFTAKSSNSGDLPSGWICLQRPFQCSQDTGVNISFAINSGGPRVKSSDGTLFEGDYNNGIGPASFFVSETKRWALSNVGIFNDATNYQFTCSTSNAILNKPEPDQALFQTARTSASSLRYYGLGLQNGNYTVKLGFAETAFPDDSQWTRRGRRLFDIYIQGILMSKDFDIRKEAGGRSFRAVEKAFKVQVFENYVEIHFFWAGKGTCCMPSRGTYGPSISAIHVTPDFTPTFPDKRKNRMPLVTGIAVGVGVMLFLSTFVAFYYLRIRKRPSSDEETDALRVATGALTFNYSELQNATNGFSLANKLGQGGFGIVYKGTLGDRRLVAVKKLSVASDQGNNQFLAEIATISAVQHRNLVKLYGCCVHGDERLLVYEFLENSSLDHALFGKTSLLIDWGTRYDICLGIARGLAYLHEESRVKIVHRDVKASNILLDATLNPKISDFGLAKLYNDKMTHISTKVAGTMGYLAPEYVMRGHLSEKTDVFAFGVVALEIVAGKPNFASEKEESLLEWAWHLYENERHVDIVDPRLSIFEEEGVKNVIHVALLCTQMQPSLRPPMSCVVAMLLGRTNVIPVPSKPGYLTDNMSGSFVNLMSETVKHVNLRNDSSPSMLSLTNTEEKSLRNAAKTIHCRSRKLSGEASD</sequence>
<keyword evidence="5" id="KW-0597">Phosphoprotein</keyword>
<comment type="catalytic activity">
    <reaction evidence="18">
        <text>L-threonyl-[protein] + ATP = O-phospho-L-threonyl-[protein] + ADP + H(+)</text>
        <dbReference type="Rhea" id="RHEA:46608"/>
        <dbReference type="Rhea" id="RHEA-COMP:11060"/>
        <dbReference type="Rhea" id="RHEA-COMP:11605"/>
        <dbReference type="ChEBI" id="CHEBI:15378"/>
        <dbReference type="ChEBI" id="CHEBI:30013"/>
        <dbReference type="ChEBI" id="CHEBI:30616"/>
        <dbReference type="ChEBI" id="CHEBI:61977"/>
        <dbReference type="ChEBI" id="CHEBI:456216"/>
        <dbReference type="EC" id="2.7.11.1"/>
    </reaction>
</comment>
<keyword evidence="10" id="KW-0677">Repeat</keyword>
<dbReference type="Gramene" id="rna-gnl|WGS:JABURB|Cocit.L1474.1">
    <property type="protein sequence ID" value="cds-KAF7848887.1"/>
    <property type="gene ID" value="gene-BT93_L1474"/>
</dbReference>
<evidence type="ECO:0000256" key="13">
    <source>
        <dbReference type="ARBA" id="ARBA00022840"/>
    </source>
</evidence>
<reference evidence="23" key="1">
    <citation type="submission" date="2020-05" db="EMBL/GenBank/DDBJ databases">
        <title>WGS assembly of Corymbia citriodora subspecies variegata.</title>
        <authorList>
            <person name="Barry K."/>
            <person name="Hundley H."/>
            <person name="Shu S."/>
            <person name="Jenkins J."/>
            <person name="Grimwood J."/>
            <person name="Baten A."/>
        </authorList>
    </citation>
    <scope>NUCLEOTIDE SEQUENCE</scope>
    <source>
        <strain evidence="23">CV2-018</strain>
    </source>
</reference>
<dbReference type="SMART" id="SM00220">
    <property type="entry name" value="S_TKc"/>
    <property type="match status" value="1"/>
</dbReference>
<evidence type="ECO:0000256" key="9">
    <source>
        <dbReference type="ARBA" id="ARBA00022729"/>
    </source>
</evidence>
<evidence type="ECO:0000256" key="10">
    <source>
        <dbReference type="ARBA" id="ARBA00022737"/>
    </source>
</evidence>
<dbReference type="PROSITE" id="PS00107">
    <property type="entry name" value="PROTEIN_KINASE_ATP"/>
    <property type="match status" value="1"/>
</dbReference>
<dbReference type="AlphaFoldDB" id="A0A8T0CQ20"/>
<dbReference type="PANTHER" id="PTHR48006:SF62">
    <property type="entry name" value="LEUCINE-RICH REPEAT TRANSMEMBRANE PROTEIN KINASE"/>
    <property type="match status" value="1"/>
</dbReference>
<proteinExistence type="inferred from homology"/>
<evidence type="ECO:0000256" key="8">
    <source>
        <dbReference type="ARBA" id="ARBA00022692"/>
    </source>
</evidence>
<gene>
    <name evidence="23" type="ORF">BT93_L1474</name>
</gene>
<dbReference type="Pfam" id="PF00560">
    <property type="entry name" value="LRR_1"/>
    <property type="match status" value="1"/>
</dbReference>
<evidence type="ECO:0000256" key="5">
    <source>
        <dbReference type="ARBA" id="ARBA00022553"/>
    </source>
</evidence>
<evidence type="ECO:0000259" key="22">
    <source>
        <dbReference type="PROSITE" id="PS50011"/>
    </source>
</evidence>
<dbReference type="Pfam" id="PF11721">
    <property type="entry name" value="Malectin"/>
    <property type="match status" value="1"/>
</dbReference>
<dbReference type="OrthoDB" id="1646349at2759"/>
<keyword evidence="15 21" id="KW-0472">Membrane</keyword>
<keyword evidence="17" id="KW-0325">Glycoprotein</keyword>
<evidence type="ECO:0000256" key="7">
    <source>
        <dbReference type="ARBA" id="ARBA00022679"/>
    </source>
</evidence>
<feature type="transmembrane region" description="Helical" evidence="21">
    <location>
        <begin position="668"/>
        <end position="691"/>
    </location>
</feature>
<keyword evidence="11 20" id="KW-0547">Nucleotide-binding</keyword>
<evidence type="ECO:0000256" key="15">
    <source>
        <dbReference type="ARBA" id="ARBA00023136"/>
    </source>
</evidence>
<feature type="transmembrane region" description="Helical" evidence="21">
    <location>
        <begin position="46"/>
        <end position="62"/>
    </location>
</feature>
<dbReference type="InterPro" id="IPR003591">
    <property type="entry name" value="Leu-rich_rpt_typical-subtyp"/>
</dbReference>
<feature type="binding site" evidence="20">
    <location>
        <position position="756"/>
    </location>
    <ligand>
        <name>ATP</name>
        <dbReference type="ChEBI" id="CHEBI:30616"/>
    </ligand>
</feature>
<evidence type="ECO:0000256" key="14">
    <source>
        <dbReference type="ARBA" id="ARBA00022989"/>
    </source>
</evidence>
<dbReference type="Gene3D" id="3.80.10.10">
    <property type="entry name" value="Ribonuclease Inhibitor"/>
    <property type="match status" value="2"/>
</dbReference>
<dbReference type="Gene3D" id="3.30.200.20">
    <property type="entry name" value="Phosphorylase Kinase, domain 1"/>
    <property type="match status" value="1"/>
</dbReference>
<dbReference type="InterPro" id="IPR008271">
    <property type="entry name" value="Ser/Thr_kinase_AS"/>
</dbReference>
<dbReference type="PROSITE" id="PS00108">
    <property type="entry name" value="PROTEIN_KINASE_ST"/>
    <property type="match status" value="1"/>
</dbReference>
<dbReference type="InterPro" id="IPR021720">
    <property type="entry name" value="Malectin_dom"/>
</dbReference>